<keyword evidence="4" id="KW-0677">Repeat</keyword>
<evidence type="ECO:0000256" key="1">
    <source>
        <dbReference type="ARBA" id="ARBA00004370"/>
    </source>
</evidence>
<dbReference type="Pfam" id="PF00560">
    <property type="entry name" value="LRR_1"/>
    <property type="match status" value="1"/>
</dbReference>
<dbReference type="InterPro" id="IPR032675">
    <property type="entry name" value="LRR_dom_sf"/>
</dbReference>
<organism evidence="7 8">
    <name type="scientific">Protea cynaroides</name>
    <dbReference type="NCBI Taxonomy" id="273540"/>
    <lineage>
        <taxon>Eukaryota</taxon>
        <taxon>Viridiplantae</taxon>
        <taxon>Streptophyta</taxon>
        <taxon>Embryophyta</taxon>
        <taxon>Tracheophyta</taxon>
        <taxon>Spermatophyta</taxon>
        <taxon>Magnoliopsida</taxon>
        <taxon>Proteales</taxon>
        <taxon>Proteaceae</taxon>
        <taxon>Protea</taxon>
    </lineage>
</organism>
<dbReference type="Proteomes" id="UP001141806">
    <property type="component" value="Unassembled WGS sequence"/>
</dbReference>
<dbReference type="OrthoDB" id="687555at2759"/>
<comment type="subcellular location">
    <subcellularLocation>
        <location evidence="1">Membrane</location>
    </subcellularLocation>
</comment>
<reference evidence="7" key="1">
    <citation type="journal article" date="2023" name="Plant J.">
        <title>The genome of the king protea, Protea cynaroides.</title>
        <authorList>
            <person name="Chang J."/>
            <person name="Duong T.A."/>
            <person name="Schoeman C."/>
            <person name="Ma X."/>
            <person name="Roodt D."/>
            <person name="Barker N."/>
            <person name="Li Z."/>
            <person name="Van de Peer Y."/>
            <person name="Mizrachi E."/>
        </authorList>
    </citation>
    <scope>NUCLEOTIDE SEQUENCE</scope>
    <source>
        <tissue evidence="7">Young leaves</tissue>
    </source>
</reference>
<evidence type="ECO:0000313" key="7">
    <source>
        <dbReference type="EMBL" id="KAJ4956477.1"/>
    </source>
</evidence>
<evidence type="ECO:0000256" key="6">
    <source>
        <dbReference type="ARBA" id="ARBA00023136"/>
    </source>
</evidence>
<dbReference type="PANTHER" id="PTHR27008">
    <property type="entry name" value="OS04G0122200 PROTEIN"/>
    <property type="match status" value="1"/>
</dbReference>
<keyword evidence="5" id="KW-1133">Transmembrane helix</keyword>
<dbReference type="AlphaFoldDB" id="A0A9Q0JYS9"/>
<accession>A0A9Q0JYS9</accession>
<name>A0A9Q0JYS9_9MAGN</name>
<keyword evidence="6" id="KW-0472">Membrane</keyword>
<sequence>MKRLCYRTSADNLSGAIPLAVYDISSLKVFIVKENQIQGSLPPNLGFRLSNLAWLSIAENQIDGLIPISMSKLKLAIHFGGLSKLTVLSLSTNHFRSGEADDLSFINTMTNCTNLTTLELCTNHFGNVLPNSIENLSTQLNWLSDVIL</sequence>
<dbReference type="GO" id="GO:0016020">
    <property type="term" value="C:membrane"/>
    <property type="evidence" value="ECO:0007669"/>
    <property type="project" value="UniProtKB-SubCell"/>
</dbReference>
<evidence type="ECO:0000256" key="5">
    <source>
        <dbReference type="ARBA" id="ARBA00022989"/>
    </source>
</evidence>
<comment type="caution">
    <text evidence="7">The sequence shown here is derived from an EMBL/GenBank/DDBJ whole genome shotgun (WGS) entry which is preliminary data.</text>
</comment>
<keyword evidence="2" id="KW-0433">Leucine-rich repeat</keyword>
<dbReference type="SUPFAM" id="SSF52058">
    <property type="entry name" value="L domain-like"/>
    <property type="match status" value="1"/>
</dbReference>
<dbReference type="Gene3D" id="3.80.10.10">
    <property type="entry name" value="Ribonuclease Inhibitor"/>
    <property type="match status" value="2"/>
</dbReference>
<protein>
    <submittedName>
        <fullName evidence="7">Uncharacterized protein</fullName>
    </submittedName>
</protein>
<evidence type="ECO:0000256" key="3">
    <source>
        <dbReference type="ARBA" id="ARBA00022692"/>
    </source>
</evidence>
<dbReference type="InterPro" id="IPR001611">
    <property type="entry name" value="Leu-rich_rpt"/>
</dbReference>
<evidence type="ECO:0000313" key="8">
    <source>
        <dbReference type="Proteomes" id="UP001141806"/>
    </source>
</evidence>
<proteinExistence type="predicted"/>
<dbReference type="PANTHER" id="PTHR27008:SF596">
    <property type="entry name" value="OS02G0215500 PROTEIN"/>
    <property type="match status" value="1"/>
</dbReference>
<keyword evidence="8" id="KW-1185">Reference proteome</keyword>
<gene>
    <name evidence="7" type="ORF">NE237_013260</name>
</gene>
<evidence type="ECO:0000256" key="2">
    <source>
        <dbReference type="ARBA" id="ARBA00022614"/>
    </source>
</evidence>
<dbReference type="EMBL" id="JAMYWD010000011">
    <property type="protein sequence ID" value="KAJ4956477.1"/>
    <property type="molecule type" value="Genomic_DNA"/>
</dbReference>
<evidence type="ECO:0000256" key="4">
    <source>
        <dbReference type="ARBA" id="ARBA00022737"/>
    </source>
</evidence>
<keyword evidence="3" id="KW-0812">Transmembrane</keyword>
<dbReference type="InterPro" id="IPR051809">
    <property type="entry name" value="Plant_receptor-like_S/T_kinase"/>
</dbReference>